<evidence type="ECO:0000256" key="5">
    <source>
        <dbReference type="ARBA" id="ARBA00022827"/>
    </source>
</evidence>
<comment type="caution">
    <text evidence="12">The sequence shown here is derived from an EMBL/GenBank/DDBJ whole genome shotgun (WGS) entry which is preliminary data.</text>
</comment>
<keyword evidence="8" id="KW-0411">Iron-sulfur</keyword>
<dbReference type="Gene3D" id="2.40.30.10">
    <property type="entry name" value="Translation factors"/>
    <property type="match status" value="1"/>
</dbReference>
<feature type="compositionally biased region" description="Low complexity" evidence="9">
    <location>
        <begin position="275"/>
        <end position="291"/>
    </location>
</feature>
<keyword evidence="4" id="KW-0479">Metal-binding</keyword>
<dbReference type="PROSITE" id="PS51384">
    <property type="entry name" value="FAD_FR"/>
    <property type="match status" value="1"/>
</dbReference>
<proteinExistence type="predicted"/>
<dbReference type="Pfam" id="PF00175">
    <property type="entry name" value="NAD_binding_1"/>
    <property type="match status" value="1"/>
</dbReference>
<dbReference type="GO" id="GO:0016491">
    <property type="term" value="F:oxidoreductase activity"/>
    <property type="evidence" value="ECO:0007669"/>
    <property type="project" value="UniProtKB-KW"/>
</dbReference>
<dbReference type="InterPro" id="IPR039261">
    <property type="entry name" value="FNR_nucleotide-bd"/>
</dbReference>
<dbReference type="GO" id="GO:0050660">
    <property type="term" value="F:flavin adenine dinucleotide binding"/>
    <property type="evidence" value="ECO:0007669"/>
    <property type="project" value="TreeGrafter"/>
</dbReference>
<dbReference type="PROSITE" id="PS51085">
    <property type="entry name" value="2FE2S_FER_2"/>
    <property type="match status" value="1"/>
</dbReference>
<dbReference type="PRINTS" id="PR00410">
    <property type="entry name" value="PHEHYDRXLASE"/>
</dbReference>
<feature type="domain" description="FAD-binding FR-type" evidence="11">
    <location>
        <begin position="21"/>
        <end position="126"/>
    </location>
</feature>
<evidence type="ECO:0000256" key="6">
    <source>
        <dbReference type="ARBA" id="ARBA00023002"/>
    </source>
</evidence>
<dbReference type="GO" id="GO:0046872">
    <property type="term" value="F:metal ion binding"/>
    <property type="evidence" value="ECO:0007669"/>
    <property type="project" value="UniProtKB-KW"/>
</dbReference>
<dbReference type="SUPFAM" id="SSF52343">
    <property type="entry name" value="Ferredoxin reductase-like, C-terminal NADP-linked domain"/>
    <property type="match status" value="1"/>
</dbReference>
<dbReference type="SUPFAM" id="SSF54292">
    <property type="entry name" value="2Fe-2S ferredoxin-like"/>
    <property type="match status" value="1"/>
</dbReference>
<reference evidence="12 13" key="1">
    <citation type="submission" date="2019-05" db="EMBL/GenBank/DDBJ databases">
        <authorList>
            <person name="Hariharan J."/>
            <person name="Choudoir M.J."/>
            <person name="Diebold P."/>
            <person name="Panke-Buisse K."/>
            <person name="Buckley D.H."/>
        </authorList>
    </citation>
    <scope>NUCLEOTIDE SEQUENCE [LARGE SCALE GENOMIC DNA]</scope>
    <source>
        <strain evidence="12 13">SUN51</strain>
    </source>
</reference>
<dbReference type="InterPro" id="IPR017927">
    <property type="entry name" value="FAD-bd_FR_type"/>
</dbReference>
<evidence type="ECO:0000256" key="9">
    <source>
        <dbReference type="SAM" id="MobiDB-lite"/>
    </source>
</evidence>
<evidence type="ECO:0000256" key="4">
    <source>
        <dbReference type="ARBA" id="ARBA00022723"/>
    </source>
</evidence>
<dbReference type="InterPro" id="IPR008333">
    <property type="entry name" value="Cbr1-like_FAD-bd_dom"/>
</dbReference>
<dbReference type="Gene3D" id="3.40.50.80">
    <property type="entry name" value="Nucleotide-binding domain of ferredoxin-NADP reductase (FNR) module"/>
    <property type="match status" value="1"/>
</dbReference>
<evidence type="ECO:0000256" key="1">
    <source>
        <dbReference type="ARBA" id="ARBA00001974"/>
    </source>
</evidence>
<keyword evidence="2" id="KW-0285">Flavoprotein</keyword>
<dbReference type="Proteomes" id="UP000324965">
    <property type="component" value="Unassembled WGS sequence"/>
</dbReference>
<dbReference type="SUPFAM" id="SSF63380">
    <property type="entry name" value="Riboflavin synthase domain-like"/>
    <property type="match status" value="1"/>
</dbReference>
<dbReference type="CDD" id="cd06214">
    <property type="entry name" value="PA_degradation_oxidoreductase_like"/>
    <property type="match status" value="1"/>
</dbReference>
<dbReference type="Pfam" id="PF00111">
    <property type="entry name" value="Fer2"/>
    <property type="match status" value="1"/>
</dbReference>
<organism evidence="12 13">
    <name type="scientific">Streptomyces apricus</name>
    <dbReference type="NCBI Taxonomy" id="1828112"/>
    <lineage>
        <taxon>Bacteria</taxon>
        <taxon>Bacillati</taxon>
        <taxon>Actinomycetota</taxon>
        <taxon>Actinomycetes</taxon>
        <taxon>Kitasatosporales</taxon>
        <taxon>Streptomycetaceae</taxon>
        <taxon>Streptomyces</taxon>
    </lineage>
</organism>
<comment type="cofactor">
    <cofactor evidence="1">
        <name>FAD</name>
        <dbReference type="ChEBI" id="CHEBI:57692"/>
    </cofactor>
</comment>
<keyword evidence="6" id="KW-0560">Oxidoreductase</keyword>
<name>A0A5A9ZWV3_9ACTN</name>
<dbReference type="Gene3D" id="3.10.20.30">
    <property type="match status" value="1"/>
</dbReference>
<accession>A0A5A9ZWV3</accession>
<evidence type="ECO:0000256" key="7">
    <source>
        <dbReference type="ARBA" id="ARBA00023004"/>
    </source>
</evidence>
<dbReference type="OrthoDB" id="9796486at2"/>
<gene>
    <name evidence="12" type="ORF">FGF04_35765</name>
</gene>
<dbReference type="InterPro" id="IPR006058">
    <property type="entry name" value="2Fe2S_fd_BS"/>
</dbReference>
<dbReference type="PANTHER" id="PTHR47354:SF8">
    <property type="entry name" value="1,2-PHENYLACETYL-COA EPOXIDASE, SUBUNIT E"/>
    <property type="match status" value="1"/>
</dbReference>
<evidence type="ECO:0000259" key="10">
    <source>
        <dbReference type="PROSITE" id="PS51085"/>
    </source>
</evidence>
<keyword evidence="7" id="KW-0408">Iron</keyword>
<feature type="region of interest" description="Disordered" evidence="9">
    <location>
        <begin position="1"/>
        <end position="23"/>
    </location>
</feature>
<evidence type="ECO:0000313" key="13">
    <source>
        <dbReference type="Proteomes" id="UP000324965"/>
    </source>
</evidence>
<dbReference type="CDD" id="cd00207">
    <property type="entry name" value="fer2"/>
    <property type="match status" value="1"/>
</dbReference>
<dbReference type="InterPro" id="IPR017938">
    <property type="entry name" value="Riboflavin_synthase-like_b-brl"/>
</dbReference>
<feature type="domain" description="2Fe-2S ferredoxin-type" evidence="10">
    <location>
        <begin position="303"/>
        <end position="393"/>
    </location>
</feature>
<keyword evidence="13" id="KW-1185">Reference proteome</keyword>
<dbReference type="Pfam" id="PF00970">
    <property type="entry name" value="FAD_binding_6"/>
    <property type="match status" value="1"/>
</dbReference>
<dbReference type="GO" id="GO:0051537">
    <property type="term" value="F:2 iron, 2 sulfur cluster binding"/>
    <property type="evidence" value="ECO:0007669"/>
    <property type="project" value="UniProtKB-KW"/>
</dbReference>
<dbReference type="EMBL" id="VDFC01000083">
    <property type="protein sequence ID" value="KAA0921571.1"/>
    <property type="molecule type" value="Genomic_DNA"/>
</dbReference>
<dbReference type="InterPro" id="IPR050415">
    <property type="entry name" value="MRET"/>
</dbReference>
<sequence length="393" mass="41285">MDRTPGGAPGQVPDQGTRPRTGWHSLEVTEVRRLAGDAVAVGLHVPAALRGTFAHRPGQHVVVRHRRADGELRRSYSVCPPPTDPEALRLVVKRVGPDGFGAHAADRLAPGDRLELTPPRGAFALADLTGAHHVLLAGGSGITPLSAMAAHALRRDPACRVSLIHSVPTAADALLADELAQLKDEFVDRLTVLYVLTREDGGHGAGPFTRRIDAAGLSRLLAAVDARPAPDTAFALCGPPGLVDTARRALKDRGADPAHVRWEMFTPAGTPPRPSRAAPPSRTDAPAPGVDAGVGVGVDVGEARVTALLDGRHRAATVQPQDAAILDALLRAHPDVPYACREGVCGSCRAKVLAGRVTAEAQYALDERDRAVGYTLVCRARPSTAEVTLDFDA</sequence>
<dbReference type="InterPro" id="IPR001433">
    <property type="entry name" value="OxRdtase_FAD/NAD-bd"/>
</dbReference>
<evidence type="ECO:0000259" key="11">
    <source>
        <dbReference type="PROSITE" id="PS51384"/>
    </source>
</evidence>
<keyword evidence="5" id="KW-0274">FAD</keyword>
<dbReference type="InterPro" id="IPR012675">
    <property type="entry name" value="Beta-grasp_dom_sf"/>
</dbReference>
<evidence type="ECO:0000256" key="2">
    <source>
        <dbReference type="ARBA" id="ARBA00022630"/>
    </source>
</evidence>
<evidence type="ECO:0000313" key="12">
    <source>
        <dbReference type="EMBL" id="KAA0921571.1"/>
    </source>
</evidence>
<feature type="region of interest" description="Disordered" evidence="9">
    <location>
        <begin position="264"/>
        <end position="292"/>
    </location>
</feature>
<dbReference type="AlphaFoldDB" id="A0A5A9ZWV3"/>
<evidence type="ECO:0000256" key="8">
    <source>
        <dbReference type="ARBA" id="ARBA00023014"/>
    </source>
</evidence>
<protein>
    <submittedName>
        <fullName evidence="12">Ferredoxin--NADP reductase</fullName>
    </submittedName>
</protein>
<dbReference type="InterPro" id="IPR001041">
    <property type="entry name" value="2Fe-2S_ferredoxin-type"/>
</dbReference>
<keyword evidence="3" id="KW-0001">2Fe-2S</keyword>
<dbReference type="InterPro" id="IPR036010">
    <property type="entry name" value="2Fe-2S_ferredoxin-like_sf"/>
</dbReference>
<evidence type="ECO:0000256" key="3">
    <source>
        <dbReference type="ARBA" id="ARBA00022714"/>
    </source>
</evidence>
<dbReference type="PANTHER" id="PTHR47354">
    <property type="entry name" value="NADH OXIDOREDUCTASE HCR"/>
    <property type="match status" value="1"/>
</dbReference>
<dbReference type="PROSITE" id="PS00197">
    <property type="entry name" value="2FE2S_FER_1"/>
    <property type="match status" value="1"/>
</dbReference>